<feature type="signal peptide" evidence="3">
    <location>
        <begin position="1"/>
        <end position="27"/>
    </location>
</feature>
<accession>A0AAW5HYU1</accession>
<reference evidence="4 5" key="1">
    <citation type="submission" date="2021-01" db="EMBL/GenBank/DDBJ databases">
        <title>Identification and Characterization of Corynebacterium sp.</title>
        <authorList>
            <person name="Luo Q."/>
            <person name="Qu P."/>
            <person name="Chen Q."/>
        </authorList>
    </citation>
    <scope>NUCLEOTIDE SEQUENCE [LARGE SCALE GENOMIC DNA]</scope>
    <source>
        <strain evidence="4 5">MC-18</strain>
    </source>
</reference>
<feature type="transmembrane region" description="Helical" evidence="2">
    <location>
        <begin position="435"/>
        <end position="455"/>
    </location>
</feature>
<feature type="transmembrane region" description="Helical" evidence="2">
    <location>
        <begin position="345"/>
        <end position="372"/>
    </location>
</feature>
<dbReference type="RefSeq" id="WP_252931723.1">
    <property type="nucleotide sequence ID" value="NZ_JAEUWV010000013.1"/>
</dbReference>
<name>A0AAW5HYU1_9CORY</name>
<evidence type="ECO:0000313" key="4">
    <source>
        <dbReference type="EMBL" id="MCO6394986.1"/>
    </source>
</evidence>
<feature type="transmembrane region" description="Helical" evidence="2">
    <location>
        <begin position="379"/>
        <end position="396"/>
    </location>
</feature>
<feature type="chain" id="PRO_5043744932" description="X-X-X-Leu-X-X-Gly heptad repeat-containing protein" evidence="3">
    <location>
        <begin position="28"/>
        <end position="467"/>
    </location>
</feature>
<dbReference type="Proteomes" id="UP001205920">
    <property type="component" value="Unassembled WGS sequence"/>
</dbReference>
<sequence length="467" mass="47239">MKWRVLCVLLVCIVAAFLPLSPVSTWMSTQGDASAPQLPSDRGNPNEARRAAGEANTQAGFLTQGTKELVDGTSQLTGGADELVAAISQAQTGAQELSAGMVQLQAATGQLGGGATEVADAIGQVVEQATAFDAVRGQVTAAIDRALVSTKASKDPDVIAAREQLQQLKVQAENAQLPPEVVAQMNKLRDGSREVANQLAVPGYAYHDGVYTATDGAQQLASGLTQLNNEAQGAVGGIAQLDEGVAKIDHMANLTADQIRAVRGALPAPAAAQAGAEAQEPQESSLAPVAAMLVAALVGLGGVGVAAAAWMSRTRRWLALALGVVLLAVAGWVLVFILGHNLSPAALGIAALALLCGAAASVGVTTALAALFGRGWGSLVAAILIILQMGVVGWVWKAAAAAPVSGVLEALSSAMPMHWLAASLSSAGNNGSAQALWIGIAMSALVAAVGLLGGVPQRRDVAVHVEE</sequence>
<proteinExistence type="predicted"/>
<protein>
    <recommendedName>
        <fullName evidence="6">X-X-X-Leu-X-X-Gly heptad repeat-containing protein</fullName>
    </recommendedName>
</protein>
<keyword evidence="5" id="KW-1185">Reference proteome</keyword>
<evidence type="ECO:0000313" key="5">
    <source>
        <dbReference type="Proteomes" id="UP001205920"/>
    </source>
</evidence>
<dbReference type="NCBIfam" id="TIGR03057">
    <property type="entry name" value="xxxLxxG_by_4"/>
    <property type="match status" value="2"/>
</dbReference>
<feature type="transmembrane region" description="Helical" evidence="2">
    <location>
        <begin position="317"/>
        <end position="339"/>
    </location>
</feature>
<feature type="transmembrane region" description="Helical" evidence="2">
    <location>
        <begin position="289"/>
        <end position="310"/>
    </location>
</feature>
<keyword evidence="2" id="KW-0472">Membrane</keyword>
<dbReference type="AlphaFoldDB" id="A0AAW5HYU1"/>
<feature type="region of interest" description="Disordered" evidence="1">
    <location>
        <begin position="28"/>
        <end position="57"/>
    </location>
</feature>
<evidence type="ECO:0000256" key="3">
    <source>
        <dbReference type="SAM" id="SignalP"/>
    </source>
</evidence>
<gene>
    <name evidence="4" type="ORF">JMN37_08390</name>
</gene>
<evidence type="ECO:0008006" key="6">
    <source>
        <dbReference type="Google" id="ProtNLM"/>
    </source>
</evidence>
<comment type="caution">
    <text evidence="4">The sequence shown here is derived from an EMBL/GenBank/DDBJ whole genome shotgun (WGS) entry which is preliminary data.</text>
</comment>
<keyword evidence="2" id="KW-1133">Transmembrane helix</keyword>
<evidence type="ECO:0000256" key="2">
    <source>
        <dbReference type="SAM" id="Phobius"/>
    </source>
</evidence>
<dbReference type="EMBL" id="JAEUWV010000013">
    <property type="protein sequence ID" value="MCO6394986.1"/>
    <property type="molecule type" value="Genomic_DNA"/>
</dbReference>
<dbReference type="InterPro" id="IPR023908">
    <property type="entry name" value="xxxLxxG_rpt"/>
</dbReference>
<keyword evidence="3" id="KW-0732">Signal</keyword>
<organism evidence="4 5">
    <name type="scientific">Corynebacterium lipophilum</name>
    <dbReference type="NCBI Taxonomy" id="2804918"/>
    <lineage>
        <taxon>Bacteria</taxon>
        <taxon>Bacillati</taxon>
        <taxon>Actinomycetota</taxon>
        <taxon>Actinomycetes</taxon>
        <taxon>Mycobacteriales</taxon>
        <taxon>Corynebacteriaceae</taxon>
        <taxon>Corynebacterium</taxon>
    </lineage>
</organism>
<keyword evidence="2" id="KW-0812">Transmembrane</keyword>
<evidence type="ECO:0000256" key="1">
    <source>
        <dbReference type="SAM" id="MobiDB-lite"/>
    </source>
</evidence>